<evidence type="ECO:0000313" key="2">
    <source>
        <dbReference type="EMBL" id="KAF5840296.1"/>
    </source>
</evidence>
<evidence type="ECO:0000256" key="1">
    <source>
        <dbReference type="SAM" id="MobiDB-lite"/>
    </source>
</evidence>
<accession>A0ABQ7H0A7</accession>
<sequence>MLRGLLPGMSALIAREDPSSPTKHAPQPMHNRRQHQQHEQQQRAMSKQEDLLPLLLLLEDDAGLAAELREHARVQEEAAHQQPWRLVQLPDLSSQGVLALALFYHAAAACASHPAAAATQEPPPSATGVHLHAPPTPPTVAAAAPSLTAPQAAGPGAPFPTAQQPAGAGATVDPLAARGLSEPESASESAPLGLPGAAGPPACGLPDHSTAPSHALGTPGKKSETPPSSRCGDGLAASEAGVCVAQLLMSLGCPLLSARMRRRVHAGPAVGGIARSDAARAEQEGCSAGDGFSGEAKAGAGVREAEDSSRISSSCSSSSSSSSSSRSGTGVEALVWGVLPVLQAWVLRACRGHSDAYRQCSEMVAPLLARFGVHVVESLSCDFVQDDPHEHKSRAAREASKATSHMQHRSTGMAPTGLQPMQRQQQQQQEQQQQSCGRDTREGSVPQHNLPAHVLYCRRDGVLYVHKDAACSAHYHRMAVELSRC</sequence>
<feature type="region of interest" description="Disordered" evidence="1">
    <location>
        <begin position="388"/>
        <end position="447"/>
    </location>
</feature>
<feature type="non-terminal residue" evidence="2">
    <location>
        <position position="485"/>
    </location>
</feature>
<name>A0ABQ7H0A7_DUNSA</name>
<dbReference type="EMBL" id="MU069518">
    <property type="protein sequence ID" value="KAF5840296.1"/>
    <property type="molecule type" value="Genomic_DNA"/>
</dbReference>
<feature type="compositionally biased region" description="Low complexity" evidence="1">
    <location>
        <begin position="419"/>
        <end position="434"/>
    </location>
</feature>
<organism evidence="2 3">
    <name type="scientific">Dunaliella salina</name>
    <name type="common">Green alga</name>
    <name type="synonym">Protococcus salinus</name>
    <dbReference type="NCBI Taxonomy" id="3046"/>
    <lineage>
        <taxon>Eukaryota</taxon>
        <taxon>Viridiplantae</taxon>
        <taxon>Chlorophyta</taxon>
        <taxon>core chlorophytes</taxon>
        <taxon>Chlorophyceae</taxon>
        <taxon>CS clade</taxon>
        <taxon>Chlamydomonadales</taxon>
        <taxon>Dunaliellaceae</taxon>
        <taxon>Dunaliella</taxon>
    </lineage>
</organism>
<keyword evidence="3" id="KW-1185">Reference proteome</keyword>
<feature type="compositionally biased region" description="Low complexity" evidence="1">
    <location>
        <begin position="139"/>
        <end position="171"/>
    </location>
</feature>
<proteinExistence type="predicted"/>
<protein>
    <submittedName>
        <fullName evidence="2">Uncharacterized protein</fullName>
    </submittedName>
</protein>
<feature type="region of interest" description="Disordered" evidence="1">
    <location>
        <begin position="15"/>
        <end position="46"/>
    </location>
</feature>
<reference evidence="2" key="1">
    <citation type="submission" date="2017-08" db="EMBL/GenBank/DDBJ databases">
        <authorList>
            <person name="Polle J.E."/>
            <person name="Barry K."/>
            <person name="Cushman J."/>
            <person name="Schmutz J."/>
            <person name="Tran D."/>
            <person name="Hathwaick L.T."/>
            <person name="Yim W.C."/>
            <person name="Jenkins J."/>
            <person name="Mckie-Krisberg Z.M."/>
            <person name="Prochnik S."/>
            <person name="Lindquist E."/>
            <person name="Dockter R.B."/>
            <person name="Adam C."/>
            <person name="Molina H."/>
            <person name="Bunkerborg J."/>
            <person name="Jin E."/>
            <person name="Buchheim M."/>
            <person name="Magnuson J."/>
        </authorList>
    </citation>
    <scope>NUCLEOTIDE SEQUENCE</scope>
    <source>
        <strain evidence="2">CCAP 19/18</strain>
    </source>
</reference>
<feature type="compositionally biased region" description="Low complexity" evidence="1">
    <location>
        <begin position="182"/>
        <end position="206"/>
    </location>
</feature>
<dbReference type="Proteomes" id="UP000815325">
    <property type="component" value="Unassembled WGS sequence"/>
</dbReference>
<feature type="region of interest" description="Disordered" evidence="1">
    <location>
        <begin position="284"/>
        <end position="328"/>
    </location>
</feature>
<feature type="region of interest" description="Disordered" evidence="1">
    <location>
        <begin position="117"/>
        <end position="234"/>
    </location>
</feature>
<evidence type="ECO:0000313" key="3">
    <source>
        <dbReference type="Proteomes" id="UP000815325"/>
    </source>
</evidence>
<feature type="compositionally biased region" description="Basic and acidic residues" evidence="1">
    <location>
        <begin position="388"/>
        <end position="400"/>
    </location>
</feature>
<gene>
    <name evidence="2" type="ORF">DUNSADRAFT_17265</name>
</gene>
<feature type="compositionally biased region" description="Basic and acidic residues" evidence="1">
    <location>
        <begin position="36"/>
        <end position="46"/>
    </location>
</feature>
<feature type="compositionally biased region" description="Low complexity" evidence="1">
    <location>
        <begin position="310"/>
        <end position="327"/>
    </location>
</feature>
<comment type="caution">
    <text evidence="2">The sequence shown here is derived from an EMBL/GenBank/DDBJ whole genome shotgun (WGS) entry which is preliminary data.</text>
</comment>